<feature type="compositionally biased region" description="Low complexity" evidence="9">
    <location>
        <begin position="294"/>
        <end position="308"/>
    </location>
</feature>
<accession>A0A833Y2L7</accession>
<dbReference type="PANTHER" id="PTHR10639">
    <property type="entry name" value="CLATHRIN LIGHT CHAIN"/>
    <property type="match status" value="1"/>
</dbReference>
<comment type="caution">
    <text evidence="10">The sequence shown here is derived from an EMBL/GenBank/DDBJ whole genome shotgun (WGS) entry which is preliminary data.</text>
</comment>
<feature type="region of interest" description="Disordered" evidence="9">
    <location>
        <begin position="229"/>
        <end position="308"/>
    </location>
</feature>
<comment type="similarity">
    <text evidence="3 7">Belongs to the clathrin light chain family.</text>
</comment>
<evidence type="ECO:0000256" key="7">
    <source>
        <dbReference type="RuleBase" id="RU363137"/>
    </source>
</evidence>
<feature type="compositionally biased region" description="Polar residues" evidence="9">
    <location>
        <begin position="15"/>
        <end position="28"/>
    </location>
</feature>
<dbReference type="PANTHER" id="PTHR10639:SF24">
    <property type="entry name" value="CLATHRIN LIGHT CHAIN 3"/>
    <property type="match status" value="1"/>
</dbReference>
<proteinExistence type="inferred from homology"/>
<evidence type="ECO:0000313" key="11">
    <source>
        <dbReference type="Proteomes" id="UP000619265"/>
    </source>
</evidence>
<dbReference type="Gramene" id="Jr03_25500_p1">
    <property type="protein sequence ID" value="cds.Jr03_25500_p1"/>
    <property type="gene ID" value="Jr03_25500"/>
</dbReference>
<evidence type="ECO:0000256" key="2">
    <source>
        <dbReference type="ARBA" id="ARBA00004180"/>
    </source>
</evidence>
<reference evidence="10" key="2">
    <citation type="submission" date="2020-03" db="EMBL/GenBank/DDBJ databases">
        <title>Walnut 2.0.</title>
        <authorList>
            <person name="Marrano A."/>
            <person name="Britton M."/>
            <person name="Zimin A.V."/>
            <person name="Zaini P.A."/>
            <person name="Workman R."/>
            <person name="Puiu D."/>
            <person name="Bianco L."/>
            <person name="Allen B.J."/>
            <person name="Troggio M."/>
            <person name="Leslie C.A."/>
            <person name="Timp W."/>
            <person name="Dendekar A."/>
            <person name="Salzberg S.L."/>
            <person name="Neale D.B."/>
        </authorList>
    </citation>
    <scope>NUCLEOTIDE SEQUENCE</scope>
    <source>
        <tissue evidence="10">Leaves</tissue>
    </source>
</reference>
<dbReference type="GO" id="GO:0030130">
    <property type="term" value="C:clathrin coat of trans-Golgi network vesicle"/>
    <property type="evidence" value="ECO:0007669"/>
    <property type="project" value="InterPro"/>
</dbReference>
<dbReference type="GO" id="GO:0030132">
    <property type="term" value="C:clathrin coat of coated pit"/>
    <property type="evidence" value="ECO:0007669"/>
    <property type="project" value="InterPro"/>
</dbReference>
<evidence type="ECO:0000256" key="6">
    <source>
        <dbReference type="ARBA" id="ARBA00023329"/>
    </source>
</evidence>
<evidence type="ECO:0000313" key="10">
    <source>
        <dbReference type="EMBL" id="KAF5476249.1"/>
    </source>
</evidence>
<sequence>PRPSGGAIEPCPKENVNQKTMSSFSGSTRPFDDDGYIGYDPRLSSQRFHSFSAFDAESVKDSAGDSSPIFANQSYGTGDDVFSSQPVPETPSPPSMYSTGGGFSELSPEQNGGGFDEGFGSSEGPILPPPADMQPEEGFALREWRRENAIRLEEKEKKEKEMLMEIIEEAEEFKIDFYRRRTVTIGNNKAANREKEKLFLASREKFHAEAEKNYWKAIGELIPHEVPAIEKRGKKDKEKKPSIVVIQGPKPGKPTDLSRMRQILLKLKHNPPLHMKPKPPPPPPSTETKKDSKTTSPTAVGASVAAPKTAAAAIPEALAAV</sequence>
<name>A0A833Y2L7_JUGRE</name>
<evidence type="ECO:0000256" key="3">
    <source>
        <dbReference type="ARBA" id="ARBA00005263"/>
    </source>
</evidence>
<dbReference type="Pfam" id="PF01086">
    <property type="entry name" value="Clathrin_lg_ch"/>
    <property type="match status" value="1"/>
</dbReference>
<keyword evidence="6 7" id="KW-0968">Cytoplasmic vesicle</keyword>
<gene>
    <name evidence="10" type="ORF">F2P56_007982</name>
</gene>
<keyword evidence="5 7" id="KW-0168">Coated pit</keyword>
<feature type="coiled-coil region" evidence="8">
    <location>
        <begin position="141"/>
        <end position="172"/>
    </location>
</feature>
<dbReference type="GO" id="GO:0005198">
    <property type="term" value="F:structural molecule activity"/>
    <property type="evidence" value="ECO:0007669"/>
    <property type="project" value="InterPro"/>
</dbReference>
<evidence type="ECO:0000256" key="4">
    <source>
        <dbReference type="ARBA" id="ARBA00023136"/>
    </source>
</evidence>
<organism evidence="10 11">
    <name type="scientific">Juglans regia</name>
    <name type="common">English walnut</name>
    <dbReference type="NCBI Taxonomy" id="51240"/>
    <lineage>
        <taxon>Eukaryota</taxon>
        <taxon>Viridiplantae</taxon>
        <taxon>Streptophyta</taxon>
        <taxon>Embryophyta</taxon>
        <taxon>Tracheophyta</taxon>
        <taxon>Spermatophyta</taxon>
        <taxon>Magnoliopsida</taxon>
        <taxon>eudicotyledons</taxon>
        <taxon>Gunneridae</taxon>
        <taxon>Pentapetalae</taxon>
        <taxon>rosids</taxon>
        <taxon>fabids</taxon>
        <taxon>Fagales</taxon>
        <taxon>Juglandaceae</taxon>
        <taxon>Juglans</taxon>
    </lineage>
</organism>
<feature type="compositionally biased region" description="Polar residues" evidence="9">
    <location>
        <begin position="69"/>
        <end position="87"/>
    </location>
</feature>
<feature type="compositionally biased region" description="Basic residues" evidence="9">
    <location>
        <begin position="266"/>
        <end position="277"/>
    </location>
</feature>
<dbReference type="AlphaFoldDB" id="A0A833Y2L7"/>
<dbReference type="InterPro" id="IPR000996">
    <property type="entry name" value="Clathrin_L-chain"/>
</dbReference>
<feature type="non-terminal residue" evidence="10">
    <location>
        <position position="1"/>
    </location>
</feature>
<evidence type="ECO:0000256" key="5">
    <source>
        <dbReference type="ARBA" id="ARBA00023176"/>
    </source>
</evidence>
<dbReference type="GO" id="GO:0006886">
    <property type="term" value="P:intracellular protein transport"/>
    <property type="evidence" value="ECO:0007669"/>
    <property type="project" value="InterPro"/>
</dbReference>
<comment type="subcellular location">
    <subcellularLocation>
        <location evidence="2 7">Cytoplasmic vesicle membrane</location>
        <topology evidence="2 7">Peripheral membrane protein</topology>
        <orientation evidence="2 7">Cytoplasmic side</orientation>
    </subcellularLocation>
    <subcellularLocation>
        <location evidence="7">Membrane</location>
        <location evidence="7">Coated pit</location>
        <topology evidence="7">Peripheral membrane protein</topology>
        <orientation evidence="7">Cytoplasmic side</orientation>
    </subcellularLocation>
    <text evidence="7">Cytoplasmic face of coated pits and vesicles.</text>
</comment>
<keyword evidence="4 7" id="KW-0472">Membrane</keyword>
<keyword evidence="8" id="KW-0175">Coiled coil</keyword>
<evidence type="ECO:0000256" key="8">
    <source>
        <dbReference type="SAM" id="Coils"/>
    </source>
</evidence>
<dbReference type="Proteomes" id="UP000619265">
    <property type="component" value="Unassembled WGS sequence"/>
</dbReference>
<feature type="region of interest" description="Disordered" evidence="9">
    <location>
        <begin position="1"/>
        <end position="38"/>
    </location>
</feature>
<protein>
    <recommendedName>
        <fullName evidence="7">Clathrin light chain</fullName>
    </recommendedName>
</protein>
<evidence type="ECO:0000256" key="9">
    <source>
        <dbReference type="SAM" id="MobiDB-lite"/>
    </source>
</evidence>
<evidence type="ECO:0000256" key="1">
    <source>
        <dbReference type="ARBA" id="ARBA00003913"/>
    </source>
</evidence>
<feature type="region of interest" description="Disordered" evidence="9">
    <location>
        <begin position="56"/>
        <end position="134"/>
    </location>
</feature>
<comment type="function">
    <text evidence="1 7">Clathrin is the major protein of the polyhedral coat of coated pits and vesicles.</text>
</comment>
<dbReference type="EMBL" id="LIHL02000003">
    <property type="protein sequence ID" value="KAF5476249.1"/>
    <property type="molecule type" value="Genomic_DNA"/>
</dbReference>
<feature type="compositionally biased region" description="Basic and acidic residues" evidence="9">
    <location>
        <begin position="229"/>
        <end position="241"/>
    </location>
</feature>
<dbReference type="GO" id="GO:0016192">
    <property type="term" value="P:vesicle-mediated transport"/>
    <property type="evidence" value="ECO:0007669"/>
    <property type="project" value="InterPro"/>
</dbReference>
<reference evidence="10" key="1">
    <citation type="submission" date="2015-10" db="EMBL/GenBank/DDBJ databases">
        <authorList>
            <person name="Martinez-Garcia P.J."/>
            <person name="Crepeau M.W."/>
            <person name="Puiu D."/>
            <person name="Gonzalez-Ibeas D."/>
            <person name="Whalen J."/>
            <person name="Stevens K."/>
            <person name="Paul R."/>
            <person name="Butterfield T."/>
            <person name="Britton M."/>
            <person name="Reagan R."/>
            <person name="Chakraborty S."/>
            <person name="Walawage S.L."/>
            <person name="Vasquez-Gross H.A."/>
            <person name="Cardeno C."/>
            <person name="Famula R."/>
            <person name="Pratt K."/>
            <person name="Kuruganti S."/>
            <person name="Aradhya M.K."/>
            <person name="Leslie C.A."/>
            <person name="Dandekar A.M."/>
            <person name="Salzberg S.L."/>
            <person name="Wegrzyn J.L."/>
            <person name="Langley C.H."/>
            <person name="Neale D.B."/>
        </authorList>
    </citation>
    <scope>NUCLEOTIDE SEQUENCE</scope>
    <source>
        <tissue evidence="10">Leaves</tissue>
    </source>
</reference>